<dbReference type="AlphaFoldDB" id="A0A9P0AW39"/>
<dbReference type="Proteomes" id="UP001154078">
    <property type="component" value="Chromosome 11"/>
</dbReference>
<organism evidence="2 3">
    <name type="scientific">Brassicogethes aeneus</name>
    <name type="common">Rape pollen beetle</name>
    <name type="synonym">Meligethes aeneus</name>
    <dbReference type="NCBI Taxonomy" id="1431903"/>
    <lineage>
        <taxon>Eukaryota</taxon>
        <taxon>Metazoa</taxon>
        <taxon>Ecdysozoa</taxon>
        <taxon>Arthropoda</taxon>
        <taxon>Hexapoda</taxon>
        <taxon>Insecta</taxon>
        <taxon>Pterygota</taxon>
        <taxon>Neoptera</taxon>
        <taxon>Endopterygota</taxon>
        <taxon>Coleoptera</taxon>
        <taxon>Polyphaga</taxon>
        <taxon>Cucujiformia</taxon>
        <taxon>Nitidulidae</taxon>
        <taxon>Meligethinae</taxon>
        <taxon>Brassicogethes</taxon>
    </lineage>
</organism>
<name>A0A9P0AW39_BRAAE</name>
<dbReference type="OrthoDB" id="6431598at2759"/>
<dbReference type="EMBL" id="OV121142">
    <property type="protein sequence ID" value="CAH0549453.1"/>
    <property type="molecule type" value="Genomic_DNA"/>
</dbReference>
<keyword evidence="1" id="KW-0175">Coiled coil</keyword>
<feature type="coiled-coil region" evidence="1">
    <location>
        <begin position="63"/>
        <end position="95"/>
    </location>
</feature>
<reference evidence="2" key="1">
    <citation type="submission" date="2021-12" db="EMBL/GenBank/DDBJ databases">
        <authorList>
            <person name="King R."/>
        </authorList>
    </citation>
    <scope>NUCLEOTIDE SEQUENCE</scope>
</reference>
<evidence type="ECO:0000256" key="1">
    <source>
        <dbReference type="SAM" id="Coils"/>
    </source>
</evidence>
<keyword evidence="3" id="KW-1185">Reference proteome</keyword>
<sequence length="95" mass="11625">MLMLGLRRDTNDTLRDTKEIKRKQVAEAKLYQQWRMNIPIVSNSERAYSNRNMKLSCLDQQIEKRMKRERDEEEAKKILKEREETLKKQRELEKD</sequence>
<accession>A0A9P0AW39</accession>
<evidence type="ECO:0000313" key="3">
    <source>
        <dbReference type="Proteomes" id="UP001154078"/>
    </source>
</evidence>
<gene>
    <name evidence="2" type="ORF">MELIAE_LOCUS2588</name>
</gene>
<evidence type="ECO:0000313" key="2">
    <source>
        <dbReference type="EMBL" id="CAH0549453.1"/>
    </source>
</evidence>
<proteinExistence type="predicted"/>
<protein>
    <submittedName>
        <fullName evidence="2">Uncharacterized protein</fullName>
    </submittedName>
</protein>